<dbReference type="Proteomes" id="UP000626109">
    <property type="component" value="Unassembled WGS sequence"/>
</dbReference>
<evidence type="ECO:0000256" key="3">
    <source>
        <dbReference type="ARBA" id="ARBA00022771"/>
    </source>
</evidence>
<dbReference type="GO" id="GO:0008270">
    <property type="term" value="F:zinc ion binding"/>
    <property type="evidence" value="ECO:0007669"/>
    <property type="project" value="UniProtKB-KW"/>
</dbReference>
<feature type="domain" description="C3H1-type" evidence="6">
    <location>
        <begin position="161"/>
        <end position="188"/>
    </location>
</feature>
<dbReference type="Pfam" id="PF00642">
    <property type="entry name" value="zf-CCCH"/>
    <property type="match status" value="1"/>
</dbReference>
<feature type="domain" description="C3H1-type" evidence="6">
    <location>
        <begin position="127"/>
        <end position="153"/>
    </location>
</feature>
<evidence type="ECO:0000313" key="7">
    <source>
        <dbReference type="EMBL" id="CAE8626351.1"/>
    </source>
</evidence>
<feature type="zinc finger region" description="C3H1-type" evidence="5">
    <location>
        <begin position="92"/>
        <end position="119"/>
    </location>
</feature>
<feature type="zinc finger region" description="C3H1-type" evidence="5">
    <location>
        <begin position="127"/>
        <end position="153"/>
    </location>
</feature>
<gene>
    <name evidence="7" type="ORF">PGLA2088_LOCUS485</name>
</gene>
<dbReference type="EMBL" id="CAJNNW010000323">
    <property type="protein sequence ID" value="CAE8626351.1"/>
    <property type="molecule type" value="Genomic_DNA"/>
</dbReference>
<dbReference type="SMART" id="SM00356">
    <property type="entry name" value="ZnF_C3H1"/>
    <property type="match status" value="3"/>
</dbReference>
<comment type="caution">
    <text evidence="7">The sequence shown here is derived from an EMBL/GenBank/DDBJ whole genome shotgun (WGS) entry which is preliminary data.</text>
</comment>
<evidence type="ECO:0000256" key="4">
    <source>
        <dbReference type="ARBA" id="ARBA00022833"/>
    </source>
</evidence>
<keyword evidence="2" id="KW-0677">Repeat</keyword>
<dbReference type="PANTHER" id="PTHR12547">
    <property type="entry name" value="CCCH ZINC FINGER/TIS11-RELATED"/>
    <property type="match status" value="1"/>
</dbReference>
<dbReference type="PROSITE" id="PS50103">
    <property type="entry name" value="ZF_C3H1"/>
    <property type="match status" value="3"/>
</dbReference>
<dbReference type="PANTHER" id="PTHR12547:SF18">
    <property type="entry name" value="PROTEIN TIS11"/>
    <property type="match status" value="1"/>
</dbReference>
<evidence type="ECO:0000259" key="6">
    <source>
        <dbReference type="PROSITE" id="PS50103"/>
    </source>
</evidence>
<evidence type="ECO:0000256" key="5">
    <source>
        <dbReference type="PROSITE-ProRule" id="PRU00723"/>
    </source>
</evidence>
<evidence type="ECO:0000313" key="8">
    <source>
        <dbReference type="Proteomes" id="UP000626109"/>
    </source>
</evidence>
<accession>A0A813GJK2</accession>
<dbReference type="AlphaFoldDB" id="A0A813GJK2"/>
<proteinExistence type="predicted"/>
<dbReference type="InterPro" id="IPR045877">
    <property type="entry name" value="ZFP36-like"/>
</dbReference>
<dbReference type="GO" id="GO:0003729">
    <property type="term" value="F:mRNA binding"/>
    <property type="evidence" value="ECO:0007669"/>
    <property type="project" value="InterPro"/>
</dbReference>
<feature type="domain" description="C3H1-type" evidence="6">
    <location>
        <begin position="92"/>
        <end position="119"/>
    </location>
</feature>
<protein>
    <recommendedName>
        <fullName evidence="6">C3H1-type domain-containing protein</fullName>
    </recommendedName>
</protein>
<organism evidence="7 8">
    <name type="scientific">Polarella glacialis</name>
    <name type="common">Dinoflagellate</name>
    <dbReference type="NCBI Taxonomy" id="89957"/>
    <lineage>
        <taxon>Eukaryota</taxon>
        <taxon>Sar</taxon>
        <taxon>Alveolata</taxon>
        <taxon>Dinophyceae</taxon>
        <taxon>Suessiales</taxon>
        <taxon>Suessiaceae</taxon>
        <taxon>Polarella</taxon>
    </lineage>
</organism>
<evidence type="ECO:0000256" key="1">
    <source>
        <dbReference type="ARBA" id="ARBA00022723"/>
    </source>
</evidence>
<dbReference type="InterPro" id="IPR036855">
    <property type="entry name" value="Znf_CCCH_sf"/>
</dbReference>
<feature type="zinc finger region" description="C3H1-type" evidence="5">
    <location>
        <begin position="161"/>
        <end position="188"/>
    </location>
</feature>
<dbReference type="Gene3D" id="3.30.1370.210">
    <property type="match status" value="1"/>
</dbReference>
<dbReference type="InterPro" id="IPR000571">
    <property type="entry name" value="Znf_CCCH"/>
</dbReference>
<dbReference type="Gene3D" id="4.10.1000.10">
    <property type="entry name" value="Zinc finger, CCCH-type"/>
    <property type="match status" value="1"/>
</dbReference>
<keyword evidence="3 5" id="KW-0863">Zinc-finger</keyword>
<keyword evidence="1 5" id="KW-0479">Metal-binding</keyword>
<evidence type="ECO:0000256" key="2">
    <source>
        <dbReference type="ARBA" id="ARBA00022737"/>
    </source>
</evidence>
<keyword evidence="4 5" id="KW-0862">Zinc</keyword>
<dbReference type="SUPFAM" id="SSF90229">
    <property type="entry name" value="CCCH zinc finger"/>
    <property type="match status" value="2"/>
</dbReference>
<name>A0A813GJK2_POLGL</name>
<reference evidence="7" key="1">
    <citation type="submission" date="2021-02" db="EMBL/GenBank/DDBJ databases">
        <authorList>
            <person name="Dougan E. K."/>
            <person name="Rhodes N."/>
            <person name="Thang M."/>
            <person name="Chan C."/>
        </authorList>
    </citation>
    <scope>NUCLEOTIDE SEQUENCE</scope>
</reference>
<sequence length="349" mass="38747">MASGFAFVNFIDPTFGCLCQCLFQQYNSEGTVTPFHVQGLENNIMHWNSYAGMDNTTSGPLVFPTPTPSQWAVNGVNTMLNSKFSNQVVEQLHKTKMCVFNKKNKCAMGASCPFAHTKQELQPSPDLAKTKLCYNFFRRKCQDARCKFAHGYSELRATSSFFKTELCTGWSRGSCKAGAACRYAHGLEELRSNEMLMDGGMPFALLPMFDLESMGMGYNLAGGLTDICEYEEAVMPQIEHRSLVMPQDAACEINDVSSDLALSDASTFCPGDVGMRRQQTAPPSLAFIPSLPRHQVKVDNTVMLRVKGTFMEAVIVDDDMPQVSMHRSWSDGDLPQLHQAMLGDSEDER</sequence>